<dbReference type="GO" id="GO:0016784">
    <property type="term" value="F:3-mercaptopyruvate sulfurtransferase activity"/>
    <property type="evidence" value="ECO:0007669"/>
    <property type="project" value="UniProtKB-EC"/>
</dbReference>
<reference evidence="3 4" key="1">
    <citation type="submission" date="2014-10" db="EMBL/GenBank/DDBJ databases">
        <title>Genome sequence of Ponticoccus sp. strain UMTAT08 isolated from clonal culture of toxic dinoflagellate Alexandrium tamiyavanichii.</title>
        <authorList>
            <person name="Gan H.Y."/>
            <person name="Muhd D.-D."/>
            <person name="Mohd Noor M.E."/>
            <person name="Yeong Y.S."/>
            <person name="Usup G."/>
        </authorList>
    </citation>
    <scope>NUCLEOTIDE SEQUENCE [LARGE SCALE GENOMIC DNA]</scope>
    <source>
        <strain evidence="3 4">UMTAT08</strain>
    </source>
</reference>
<dbReference type="InterPro" id="IPR001763">
    <property type="entry name" value="Rhodanese-like_dom"/>
</dbReference>
<keyword evidence="1" id="KW-0677">Repeat</keyword>
<organism evidence="3 4">
    <name type="scientific">Mameliella alba</name>
    <dbReference type="NCBI Taxonomy" id="561184"/>
    <lineage>
        <taxon>Bacteria</taxon>
        <taxon>Pseudomonadati</taxon>
        <taxon>Pseudomonadota</taxon>
        <taxon>Alphaproteobacteria</taxon>
        <taxon>Rhodobacterales</taxon>
        <taxon>Roseobacteraceae</taxon>
        <taxon>Mameliella</taxon>
    </lineage>
</organism>
<dbReference type="SUPFAM" id="SSF52821">
    <property type="entry name" value="Rhodanese/Cell cycle control phosphatase"/>
    <property type="match status" value="2"/>
</dbReference>
<dbReference type="AlphaFoldDB" id="A0A0B3RSE4"/>
<dbReference type="Pfam" id="PF00581">
    <property type="entry name" value="Rhodanese"/>
    <property type="match status" value="2"/>
</dbReference>
<dbReference type="OrthoDB" id="9781034at2"/>
<dbReference type="EMBL" id="JSUQ01000021">
    <property type="protein sequence ID" value="KHQ50892.1"/>
    <property type="molecule type" value="Genomic_DNA"/>
</dbReference>
<sequence>MPVTISASELAARLDEPGLVLVDTRTHEAWEQESLPGAIFLNVYDYFVPDSTDEGYAGMAAAAAAAFRRAGLDRARTVVWFEEETGMRSPRGLWFQELLGRDGGVILDGGLRAWREIGGATAPGQGVAEAITHVDAPAPEGWRPDLALTRDALLTPAPELQIFDVRRPSEFDGSFAHDCCARGGRVPGALFMFYEDMIRDGRYRPAEEIRAAVIAAGLDPARPVVTYCHRGARAATALYGLRMAGFDRVGIFVGSWHEWAADPALPMETGPAA</sequence>
<dbReference type="InterPro" id="IPR036873">
    <property type="entry name" value="Rhodanese-like_dom_sf"/>
</dbReference>
<feature type="domain" description="Rhodanese" evidence="2">
    <location>
        <begin position="156"/>
        <end position="268"/>
    </location>
</feature>
<evidence type="ECO:0000313" key="4">
    <source>
        <dbReference type="Proteomes" id="UP000030960"/>
    </source>
</evidence>
<accession>A0A0B3RSE4</accession>
<dbReference type="PROSITE" id="PS50206">
    <property type="entry name" value="RHODANESE_3"/>
    <property type="match status" value="2"/>
</dbReference>
<keyword evidence="4" id="KW-1185">Reference proteome</keyword>
<keyword evidence="3" id="KW-0808">Transferase</keyword>
<dbReference type="PANTHER" id="PTHR43855:SF1">
    <property type="entry name" value="THIOSULFATE SULFURTRANSFERASE"/>
    <property type="match status" value="1"/>
</dbReference>
<proteinExistence type="predicted"/>
<evidence type="ECO:0000313" key="3">
    <source>
        <dbReference type="EMBL" id="KHQ50892.1"/>
    </source>
</evidence>
<name>A0A0B3RSE4_9RHOB</name>
<dbReference type="EC" id="2.8.1.2" evidence="3"/>
<gene>
    <name evidence="3" type="primary">mst</name>
    <name evidence="3" type="ORF">OA50_04604</name>
</gene>
<dbReference type="SMART" id="SM00450">
    <property type="entry name" value="RHOD"/>
    <property type="match status" value="2"/>
</dbReference>
<dbReference type="Proteomes" id="UP000030960">
    <property type="component" value="Unassembled WGS sequence"/>
</dbReference>
<protein>
    <submittedName>
        <fullName evidence="3">3-mercaptopyruvate sulfurtransferase</fullName>
        <ecNumber evidence="3">2.8.1.2</ecNumber>
    </submittedName>
</protein>
<keyword evidence="3" id="KW-0670">Pyruvate</keyword>
<dbReference type="PATRIC" id="fig|1515334.3.peg.4629"/>
<comment type="caution">
    <text evidence="3">The sequence shown here is derived from an EMBL/GenBank/DDBJ whole genome shotgun (WGS) entry which is preliminary data.</text>
</comment>
<evidence type="ECO:0000256" key="1">
    <source>
        <dbReference type="ARBA" id="ARBA00022737"/>
    </source>
</evidence>
<dbReference type="STRING" id="561184.SAMN05216376_10451"/>
<dbReference type="InterPro" id="IPR051126">
    <property type="entry name" value="Thiosulfate_sulfurtransferase"/>
</dbReference>
<dbReference type="Gene3D" id="3.40.250.10">
    <property type="entry name" value="Rhodanese-like domain"/>
    <property type="match status" value="2"/>
</dbReference>
<feature type="domain" description="Rhodanese" evidence="2">
    <location>
        <begin position="15"/>
        <end position="123"/>
    </location>
</feature>
<evidence type="ECO:0000259" key="2">
    <source>
        <dbReference type="PROSITE" id="PS50206"/>
    </source>
</evidence>
<dbReference type="RefSeq" id="WP_043145475.1">
    <property type="nucleotide sequence ID" value="NZ_JSUQ01000021.1"/>
</dbReference>
<dbReference type="PANTHER" id="PTHR43855">
    <property type="entry name" value="THIOSULFATE SULFURTRANSFERASE"/>
    <property type="match status" value="1"/>
</dbReference>